<evidence type="ECO:0000313" key="1">
    <source>
        <dbReference type="EMBL" id="UQC78210.1"/>
    </source>
</evidence>
<keyword evidence="2" id="KW-1185">Reference proteome</keyword>
<dbReference type="Proteomes" id="UP000830671">
    <property type="component" value="Chromosome 2"/>
</dbReference>
<reference evidence="1" key="1">
    <citation type="journal article" date="2021" name="Mol. Plant Microbe Interact.">
        <title>Complete Genome Sequence of the Plant-Pathogenic Fungus Colletotrichum lupini.</title>
        <authorList>
            <person name="Baroncelli R."/>
            <person name="Pensec F."/>
            <person name="Da Lio D."/>
            <person name="Boufleur T."/>
            <person name="Vicente I."/>
            <person name="Sarrocco S."/>
            <person name="Picot A."/>
            <person name="Baraldi E."/>
            <person name="Sukno S."/>
            <person name="Thon M."/>
            <person name="Le Floch G."/>
        </authorList>
    </citation>
    <scope>NUCLEOTIDE SEQUENCE</scope>
    <source>
        <strain evidence="1">IMI 504893</strain>
    </source>
</reference>
<dbReference type="EMBL" id="CP019474">
    <property type="protein sequence ID" value="UQC78210.1"/>
    <property type="molecule type" value="Genomic_DNA"/>
</dbReference>
<name>A0A9Q8SJA9_9PEZI</name>
<protein>
    <submittedName>
        <fullName evidence="1">Uncharacterized protein</fullName>
    </submittedName>
</protein>
<accession>A0A9Q8SJA9</accession>
<evidence type="ECO:0000313" key="2">
    <source>
        <dbReference type="Proteomes" id="UP000830671"/>
    </source>
</evidence>
<sequence length="228" mass="24872">MGEIASVLSEMCLKSARSHEANVAQCEVPTTLVVKCLDLEEEGRVALRGDKVIIRKLLKVAEPDAASLTKIHILAMECSCNAKTFNGKLNGSRQGFHEMLVSNFELQSIKQPNIQGRVRATQLMTNGLLLLEPQNGLPPRGAWTALSRSPGGHRANVVNRAASTRHTLCRAKKSVYVVGSSTRDNDTSHTFLHGPAGCQSRWLAACRRLRAIRTLRLAILTAFPLGNP</sequence>
<gene>
    <name evidence="1" type="ORF">CLUP02_03686</name>
</gene>
<dbReference type="AlphaFoldDB" id="A0A9Q8SJA9"/>
<dbReference type="GeneID" id="73337714"/>
<dbReference type="KEGG" id="clup:CLUP02_03686"/>
<dbReference type="RefSeq" id="XP_049139847.1">
    <property type="nucleotide sequence ID" value="XM_049282704.1"/>
</dbReference>
<organism evidence="1 2">
    <name type="scientific">Colletotrichum lupini</name>
    <dbReference type="NCBI Taxonomy" id="145971"/>
    <lineage>
        <taxon>Eukaryota</taxon>
        <taxon>Fungi</taxon>
        <taxon>Dikarya</taxon>
        <taxon>Ascomycota</taxon>
        <taxon>Pezizomycotina</taxon>
        <taxon>Sordariomycetes</taxon>
        <taxon>Hypocreomycetidae</taxon>
        <taxon>Glomerellales</taxon>
        <taxon>Glomerellaceae</taxon>
        <taxon>Colletotrichum</taxon>
        <taxon>Colletotrichum acutatum species complex</taxon>
    </lineage>
</organism>
<proteinExistence type="predicted"/>